<dbReference type="Pfam" id="PF00168">
    <property type="entry name" value="C2"/>
    <property type="match status" value="1"/>
</dbReference>
<dbReference type="PANTHER" id="PTHR10336:SF6">
    <property type="entry name" value="1-PHOSPHATIDYLINOSITOL 4,5-BISPHOSPHATE PHOSPHODIESTERASE EPSILON-1"/>
    <property type="match status" value="1"/>
</dbReference>
<feature type="compositionally biased region" description="Acidic residues" evidence="3">
    <location>
        <begin position="1424"/>
        <end position="1434"/>
    </location>
</feature>
<feature type="region of interest" description="Disordered" evidence="3">
    <location>
        <begin position="267"/>
        <end position="303"/>
    </location>
</feature>
<keyword evidence="2" id="KW-0442">Lipid degradation</keyword>
<dbReference type="EC" id="3.1.4.11" evidence="2"/>
<feature type="region of interest" description="Disordered" evidence="3">
    <location>
        <begin position="155"/>
        <end position="186"/>
    </location>
</feature>
<dbReference type="Pfam" id="PF00388">
    <property type="entry name" value="PI-PLC-X"/>
    <property type="match status" value="1"/>
</dbReference>
<dbReference type="GO" id="GO:0016042">
    <property type="term" value="P:lipid catabolic process"/>
    <property type="evidence" value="ECO:0007669"/>
    <property type="project" value="UniProtKB-KW"/>
</dbReference>
<dbReference type="Proteomes" id="UP001152562">
    <property type="component" value="Unassembled WGS sequence"/>
</dbReference>
<dbReference type="PROSITE" id="PS50200">
    <property type="entry name" value="RA"/>
    <property type="match status" value="2"/>
</dbReference>
<dbReference type="SMART" id="SM00239">
    <property type="entry name" value="C2"/>
    <property type="match status" value="1"/>
</dbReference>
<evidence type="ECO:0000256" key="4">
    <source>
        <dbReference type="SAM" id="SignalP"/>
    </source>
</evidence>
<dbReference type="GO" id="GO:0007186">
    <property type="term" value="P:G protein-coupled receptor signaling pathway"/>
    <property type="evidence" value="ECO:0007669"/>
    <property type="project" value="TreeGrafter"/>
</dbReference>
<feature type="domain" description="PI-PLC Y-box" evidence="6">
    <location>
        <begin position="250"/>
        <end position="410"/>
    </location>
</feature>
<keyword evidence="2" id="KW-0378">Hydrolase</keyword>
<feature type="region of interest" description="Disordered" evidence="3">
    <location>
        <begin position="223"/>
        <end position="244"/>
    </location>
</feature>
<feature type="domain" description="Ras-associating" evidence="7">
    <location>
        <begin position="588"/>
        <end position="662"/>
    </location>
</feature>
<dbReference type="PRINTS" id="PR00390">
    <property type="entry name" value="PHPHLIPASEC"/>
</dbReference>
<keyword evidence="2" id="KW-0443">Lipid metabolism</keyword>
<protein>
    <recommendedName>
        <fullName evidence="2">Phosphoinositide phospholipase C</fullName>
        <ecNumber evidence="2">3.1.4.11</ecNumber>
    </recommendedName>
</protein>
<dbReference type="CDD" id="cd00275">
    <property type="entry name" value="C2_PLC_like"/>
    <property type="match status" value="1"/>
</dbReference>
<evidence type="ECO:0000256" key="2">
    <source>
        <dbReference type="RuleBase" id="RU361133"/>
    </source>
</evidence>
<dbReference type="Pfam" id="PF00788">
    <property type="entry name" value="RA"/>
    <property type="match status" value="2"/>
</dbReference>
<feature type="compositionally biased region" description="Polar residues" evidence="3">
    <location>
        <begin position="269"/>
        <end position="287"/>
    </location>
</feature>
<feature type="chain" id="PRO_5040376307" description="Phosphoinositide phospholipase C" evidence="4">
    <location>
        <begin position="17"/>
        <end position="1470"/>
    </location>
</feature>
<dbReference type="SMART" id="SM00314">
    <property type="entry name" value="RA"/>
    <property type="match status" value="2"/>
</dbReference>
<keyword evidence="4" id="KW-0732">Signal</keyword>
<dbReference type="SUPFAM" id="SSF54236">
    <property type="entry name" value="Ubiquitin-like"/>
    <property type="match status" value="2"/>
</dbReference>
<dbReference type="InterPro" id="IPR001192">
    <property type="entry name" value="PI-PLC_fam"/>
</dbReference>
<feature type="signal peptide" evidence="4">
    <location>
        <begin position="1"/>
        <end position="16"/>
    </location>
</feature>
<feature type="domain" description="C2" evidence="5">
    <location>
        <begin position="412"/>
        <end position="542"/>
    </location>
</feature>
<dbReference type="PROSITE" id="PS50004">
    <property type="entry name" value="C2"/>
    <property type="match status" value="1"/>
</dbReference>
<dbReference type="Pfam" id="PF00387">
    <property type="entry name" value="PI-PLC-Y"/>
    <property type="match status" value="1"/>
</dbReference>
<sequence>MYLLVPTLVLLTGCRCVELDCWDGDDGNPVIYHGHTFTTKIPFRRVVETIARSAFVTSPYPLILSIENHCSLPQQQVMASTFEAVFGEQLVTSFLFDVDYTDEPRLPSPEQLKYKVLIKNKKLFPIESSPTIGLTGATSVHGGALSSTYRANGLRHTSSSLPDASNRSSSIMSNQSAGSSLTEYLSDDDYDEDDDFEEKELNKILNSMEEKTGRSLSLYQSFRRSEGDGDTSGSMKHSARKRSNQIARELSDMVTYVQAIKFRGLSPLSPRSSVKQPNTVKDNTAPCSSFESSESGDSTQHLSGHKGRCLNAPAIHHPCYRCSSVNEAIAKKICRKHPLAIIAHTESQLVRTYPAGLRIDSSNFDPVLFWSCGVQLVALNYQTEDAAMAVNAAMFESNGCHGYVRKPRVMWDPGHIAYRRFNPMDKEFDGIHAAHLTLGVISGQYVAENVYSFYNAYVEVEMLGVPADCKKIKTKVARKNALNPIWNETFTFKVNFPELALIRFEVYDADTNYMLSQRVIPLLCLRPGYRHVRLRSPTNQPLNMASLLIFSRCAEELAGESSRTDMEPTSPTQRRKIHFVVVHAVLMSEPYSILKATHDTTTNEAIAQCLTKAGICRSARGSYVLVEEVPSRTPTQRVLGPNERVLKASKPGSRLVLKRIGDDPSSRAWLTSIRSASDKPQSLPSDEESQEDSRKSDNFLVCVHNVCHEIPYAILKVPLTASASYVIYQALTKARCTDDPKRFVLVEELEWGGRANSGPQHRALADDEVVYTAQANWKTLGRFVLQEKGCSVPMQIPRHRACIARIQRGLSMTRGAITGTTGFPLVSSMTSHDTIEKTPVQTAYSDPTHCRRVSNALAKGFGRSKGHSDRDIRLLQRRSGSRDVQSEGETNASLGTEAFAAQMARFKRVFRRLGTSLAHHRASLSSDLGSLWDFFRIDKERRRSTQTYEPIESRSPVKLARDLLQVVQETVFSKKFEEKRCPLVKEESDLSSDDEEGTDRVANLIDFFFTIVKSQKDDRKGSCFKTEASKEEIYIPAKVNTELEQKMETLIEFLASTGVEENNDKKITLMEFLFGPDDKWEKPKIEINTKGMSLSESDINVKNLSYIDETPVEENETLVEMLLKYMEHYGKEKSFTPSLSEKSKSDMTISKYEFSDMSKTKSDSTLLTQDTVIEKDRSRRISETVVDMSCIKSDLEDIFEEAILRVCELQMMEDDTMSEQEDVDNYNAYTKPPQYSLPYSIELSDILEEDETSGLDRISIQAKECAEELVKFIEDKLQKHLDDSSGPSTEEFSREFDLSPSQKSQSLVDLRNIPDLPPSLIIKPKVIRVDKSTSTSEDSIDRKTDSSSMAEDKSERTGRVLDKLESLHRFFSRSRLEIIDESLEDDRKSPKERKLYASLDDVEDLAEDNDWKSPKGRRGQASLDDVEDLAEDNDRESPKGKKFQASLDDVEDLAEDNDCKCPKGKRGQAS</sequence>
<feature type="compositionally biased region" description="Basic and acidic residues" evidence="3">
    <location>
        <begin position="1339"/>
        <end position="1358"/>
    </location>
</feature>
<organism evidence="8 9">
    <name type="scientific">Pieris brassicae</name>
    <name type="common">White butterfly</name>
    <name type="synonym">Large white butterfly</name>
    <dbReference type="NCBI Taxonomy" id="7116"/>
    <lineage>
        <taxon>Eukaryota</taxon>
        <taxon>Metazoa</taxon>
        <taxon>Ecdysozoa</taxon>
        <taxon>Arthropoda</taxon>
        <taxon>Hexapoda</taxon>
        <taxon>Insecta</taxon>
        <taxon>Pterygota</taxon>
        <taxon>Neoptera</taxon>
        <taxon>Endopterygota</taxon>
        <taxon>Lepidoptera</taxon>
        <taxon>Glossata</taxon>
        <taxon>Ditrysia</taxon>
        <taxon>Papilionoidea</taxon>
        <taxon>Pieridae</taxon>
        <taxon>Pierinae</taxon>
        <taxon>Pieris</taxon>
    </lineage>
</organism>
<reference evidence="8" key="1">
    <citation type="submission" date="2022-05" db="EMBL/GenBank/DDBJ databases">
        <authorList>
            <person name="Okamura Y."/>
        </authorList>
    </citation>
    <scope>NUCLEOTIDE SEQUENCE</scope>
</reference>
<dbReference type="PROSITE" id="PS50008">
    <property type="entry name" value="PIPLC_Y_DOMAIN"/>
    <property type="match status" value="1"/>
</dbReference>
<proteinExistence type="predicted"/>
<evidence type="ECO:0000313" key="9">
    <source>
        <dbReference type="Proteomes" id="UP001152562"/>
    </source>
</evidence>
<dbReference type="InterPro" id="IPR001711">
    <property type="entry name" value="PLipase_C_Pinositol-sp_Y"/>
</dbReference>
<dbReference type="EMBL" id="CALOZG010000051">
    <property type="protein sequence ID" value="CAH4035984.1"/>
    <property type="molecule type" value="Genomic_DNA"/>
</dbReference>
<evidence type="ECO:0000256" key="1">
    <source>
        <dbReference type="ARBA" id="ARBA00023224"/>
    </source>
</evidence>
<dbReference type="SMART" id="SM00148">
    <property type="entry name" value="PLCXc"/>
    <property type="match status" value="1"/>
</dbReference>
<evidence type="ECO:0000259" key="5">
    <source>
        <dbReference type="PROSITE" id="PS50004"/>
    </source>
</evidence>
<feature type="compositionally biased region" description="Polar residues" evidence="3">
    <location>
        <begin position="673"/>
        <end position="684"/>
    </location>
</feature>
<evidence type="ECO:0000256" key="3">
    <source>
        <dbReference type="SAM" id="MobiDB-lite"/>
    </source>
</evidence>
<dbReference type="InterPro" id="IPR035892">
    <property type="entry name" value="C2_domain_sf"/>
</dbReference>
<dbReference type="InterPro" id="IPR000008">
    <property type="entry name" value="C2_dom"/>
</dbReference>
<dbReference type="Gene3D" id="2.60.40.150">
    <property type="entry name" value="C2 domain"/>
    <property type="match status" value="1"/>
</dbReference>
<feature type="compositionally biased region" description="Low complexity" evidence="3">
    <location>
        <begin position="288"/>
        <end position="298"/>
    </location>
</feature>
<evidence type="ECO:0000259" key="6">
    <source>
        <dbReference type="PROSITE" id="PS50008"/>
    </source>
</evidence>
<dbReference type="PROSITE" id="PS50007">
    <property type="entry name" value="PIPLC_X_DOMAIN"/>
    <property type="match status" value="1"/>
</dbReference>
<dbReference type="SMART" id="SM00149">
    <property type="entry name" value="PLCYc"/>
    <property type="match status" value="1"/>
</dbReference>
<dbReference type="PANTHER" id="PTHR10336">
    <property type="entry name" value="PHOSPHOINOSITIDE-SPECIFIC PHOSPHOLIPASE C FAMILY PROTEIN"/>
    <property type="match status" value="1"/>
</dbReference>
<dbReference type="GO" id="GO:0004435">
    <property type="term" value="F:phosphatidylinositol-4,5-bisphosphate phospholipase C activity"/>
    <property type="evidence" value="ECO:0007669"/>
    <property type="project" value="UniProtKB-EC"/>
</dbReference>
<dbReference type="InterPro" id="IPR017946">
    <property type="entry name" value="PLC-like_Pdiesterase_TIM-brl"/>
</dbReference>
<comment type="catalytic activity">
    <reaction evidence="2">
        <text>a 1,2-diacyl-sn-glycero-3-phospho-(1D-myo-inositol-4,5-bisphosphate) + H2O = 1D-myo-inositol 1,4,5-trisphosphate + a 1,2-diacyl-sn-glycerol + H(+)</text>
        <dbReference type="Rhea" id="RHEA:33179"/>
        <dbReference type="ChEBI" id="CHEBI:15377"/>
        <dbReference type="ChEBI" id="CHEBI:15378"/>
        <dbReference type="ChEBI" id="CHEBI:17815"/>
        <dbReference type="ChEBI" id="CHEBI:58456"/>
        <dbReference type="ChEBI" id="CHEBI:203600"/>
        <dbReference type="EC" id="3.1.4.11"/>
    </reaction>
</comment>
<keyword evidence="1" id="KW-0807">Transducer</keyword>
<dbReference type="FunFam" id="2.60.40.150:FF:000183">
    <property type="entry name" value="Phosphoinositide phospholipase C"/>
    <property type="match status" value="1"/>
</dbReference>
<dbReference type="Gene3D" id="3.20.20.190">
    <property type="entry name" value="Phosphatidylinositol (PI) phosphodiesterase"/>
    <property type="match status" value="1"/>
</dbReference>
<feature type="domain" description="Ras-associating" evidence="7">
    <location>
        <begin position="711"/>
        <end position="790"/>
    </location>
</feature>
<feature type="region of interest" description="Disordered" evidence="3">
    <location>
        <begin position="1398"/>
        <end position="1449"/>
    </location>
</feature>
<feature type="region of interest" description="Disordered" evidence="3">
    <location>
        <begin position="673"/>
        <end position="694"/>
    </location>
</feature>
<name>A0A9P0XEX4_PIEBR</name>
<feature type="region of interest" description="Disordered" evidence="3">
    <location>
        <begin position="1332"/>
        <end position="1358"/>
    </location>
</feature>
<dbReference type="GO" id="GO:0048015">
    <property type="term" value="P:phosphatidylinositol-mediated signaling"/>
    <property type="evidence" value="ECO:0007669"/>
    <property type="project" value="TreeGrafter"/>
</dbReference>
<dbReference type="GO" id="GO:0051209">
    <property type="term" value="P:release of sequestered calcium ion into cytosol"/>
    <property type="evidence" value="ECO:0007669"/>
    <property type="project" value="TreeGrafter"/>
</dbReference>
<dbReference type="InterPro" id="IPR000909">
    <property type="entry name" value="PLipase_C_PInositol-sp_X_dom"/>
</dbReference>
<dbReference type="InterPro" id="IPR029071">
    <property type="entry name" value="Ubiquitin-like_domsf"/>
</dbReference>
<dbReference type="GO" id="GO:0007265">
    <property type="term" value="P:Ras protein signal transduction"/>
    <property type="evidence" value="ECO:0007669"/>
    <property type="project" value="TreeGrafter"/>
</dbReference>
<accession>A0A9P0XEX4</accession>
<feature type="compositionally biased region" description="Low complexity" evidence="3">
    <location>
        <begin position="165"/>
        <end position="176"/>
    </location>
</feature>
<dbReference type="Gene3D" id="3.10.20.90">
    <property type="entry name" value="Phosphatidylinositol 3-kinase Catalytic Subunit, Chain A, domain 1"/>
    <property type="match status" value="2"/>
</dbReference>
<dbReference type="GO" id="GO:0046488">
    <property type="term" value="P:phosphatidylinositol metabolic process"/>
    <property type="evidence" value="ECO:0007669"/>
    <property type="project" value="TreeGrafter"/>
</dbReference>
<evidence type="ECO:0000259" key="7">
    <source>
        <dbReference type="PROSITE" id="PS50200"/>
    </source>
</evidence>
<keyword evidence="9" id="KW-1185">Reference proteome</keyword>
<comment type="caution">
    <text evidence="8">The sequence shown here is derived from an EMBL/GenBank/DDBJ whole genome shotgun (WGS) entry which is preliminary data.</text>
</comment>
<dbReference type="SUPFAM" id="SSF51695">
    <property type="entry name" value="PLC-like phosphodiesterases"/>
    <property type="match status" value="1"/>
</dbReference>
<feature type="region of interest" description="Disordered" evidence="3">
    <location>
        <begin position="1280"/>
        <end position="1304"/>
    </location>
</feature>
<gene>
    <name evidence="8" type="ORF">PIBRA_LOCUS11887</name>
</gene>
<dbReference type="SUPFAM" id="SSF49562">
    <property type="entry name" value="C2 domain (Calcium/lipid-binding domain, CaLB)"/>
    <property type="match status" value="1"/>
</dbReference>
<evidence type="ECO:0000313" key="8">
    <source>
        <dbReference type="EMBL" id="CAH4035984.1"/>
    </source>
</evidence>
<dbReference type="InterPro" id="IPR000159">
    <property type="entry name" value="RA_dom"/>
</dbReference>